<dbReference type="AlphaFoldDB" id="A0A0E9U752"/>
<name>A0A0E9U752_ANGAN</name>
<protein>
    <submittedName>
        <fullName evidence="1">Uncharacterized protein</fullName>
    </submittedName>
</protein>
<reference evidence="1" key="2">
    <citation type="journal article" date="2015" name="Fish Shellfish Immunol.">
        <title>Early steps in the European eel (Anguilla anguilla)-Vibrio vulnificus interaction in the gills: Role of the RtxA13 toxin.</title>
        <authorList>
            <person name="Callol A."/>
            <person name="Pajuelo D."/>
            <person name="Ebbesson L."/>
            <person name="Teles M."/>
            <person name="MacKenzie S."/>
            <person name="Amaro C."/>
        </authorList>
    </citation>
    <scope>NUCLEOTIDE SEQUENCE</scope>
</reference>
<reference evidence="1" key="1">
    <citation type="submission" date="2014-11" db="EMBL/GenBank/DDBJ databases">
        <authorList>
            <person name="Amaro Gonzalez C."/>
        </authorList>
    </citation>
    <scope>NUCLEOTIDE SEQUENCE</scope>
</reference>
<dbReference type="EMBL" id="GBXM01047587">
    <property type="protein sequence ID" value="JAH60990.1"/>
    <property type="molecule type" value="Transcribed_RNA"/>
</dbReference>
<accession>A0A0E9U752</accession>
<proteinExistence type="predicted"/>
<sequence length="45" mass="4928">MVRSVDSSTRGRVFLLMPSSLLLPPASSLAAHWTFVLDPFPVNTI</sequence>
<evidence type="ECO:0000313" key="1">
    <source>
        <dbReference type="EMBL" id="JAH60990.1"/>
    </source>
</evidence>
<organism evidence="1">
    <name type="scientific">Anguilla anguilla</name>
    <name type="common">European freshwater eel</name>
    <name type="synonym">Muraena anguilla</name>
    <dbReference type="NCBI Taxonomy" id="7936"/>
    <lineage>
        <taxon>Eukaryota</taxon>
        <taxon>Metazoa</taxon>
        <taxon>Chordata</taxon>
        <taxon>Craniata</taxon>
        <taxon>Vertebrata</taxon>
        <taxon>Euteleostomi</taxon>
        <taxon>Actinopterygii</taxon>
        <taxon>Neopterygii</taxon>
        <taxon>Teleostei</taxon>
        <taxon>Anguilliformes</taxon>
        <taxon>Anguillidae</taxon>
        <taxon>Anguilla</taxon>
    </lineage>
</organism>